<dbReference type="CDD" id="cd04301">
    <property type="entry name" value="NAT_SF"/>
    <property type="match status" value="1"/>
</dbReference>
<evidence type="ECO:0000259" key="2">
    <source>
        <dbReference type="PROSITE" id="PS50995"/>
    </source>
</evidence>
<gene>
    <name evidence="4" type="ORF">CfE428DRAFT_1060</name>
</gene>
<comment type="caution">
    <text evidence="4">The sequence shown here is derived from an EMBL/GenBank/DDBJ whole genome shotgun (WGS) entry which is preliminary data.</text>
</comment>
<protein>
    <submittedName>
        <fullName evidence="4">Transcriptional regulator, MarR family with acetyltransferase activity</fullName>
    </submittedName>
</protein>
<dbReference type="EMBL" id="ABVL01000002">
    <property type="protein sequence ID" value="EDY21814.1"/>
    <property type="molecule type" value="Genomic_DNA"/>
</dbReference>
<dbReference type="eggNOG" id="COG0456">
    <property type="taxonomic scope" value="Bacteria"/>
</dbReference>
<evidence type="ECO:0000313" key="5">
    <source>
        <dbReference type="Proteomes" id="UP000005824"/>
    </source>
</evidence>
<evidence type="ECO:0000313" key="4">
    <source>
        <dbReference type="EMBL" id="EDY21814.1"/>
    </source>
</evidence>
<dbReference type="PANTHER" id="PTHR13947:SF37">
    <property type="entry name" value="LD18367P"/>
    <property type="match status" value="1"/>
</dbReference>
<keyword evidence="1 4" id="KW-0808">Transferase</keyword>
<dbReference type="SUPFAM" id="SSF55729">
    <property type="entry name" value="Acyl-CoA N-acyltransferases (Nat)"/>
    <property type="match status" value="1"/>
</dbReference>
<dbReference type="PROSITE" id="PS50995">
    <property type="entry name" value="HTH_MARR_2"/>
    <property type="match status" value="1"/>
</dbReference>
<dbReference type="STRING" id="497964.CfE428DRAFT_1060"/>
<dbReference type="InterPro" id="IPR036388">
    <property type="entry name" value="WH-like_DNA-bd_sf"/>
</dbReference>
<dbReference type="PROSITE" id="PS51186">
    <property type="entry name" value="GNAT"/>
    <property type="match status" value="1"/>
</dbReference>
<evidence type="ECO:0000256" key="1">
    <source>
        <dbReference type="ARBA" id="ARBA00022679"/>
    </source>
</evidence>
<dbReference type="GO" id="GO:0003700">
    <property type="term" value="F:DNA-binding transcription factor activity"/>
    <property type="evidence" value="ECO:0007669"/>
    <property type="project" value="InterPro"/>
</dbReference>
<proteinExistence type="predicted"/>
<dbReference type="Gene3D" id="1.10.10.10">
    <property type="entry name" value="Winged helix-like DNA-binding domain superfamily/Winged helix DNA-binding domain"/>
    <property type="match status" value="1"/>
</dbReference>
<dbReference type="InParanoid" id="B4CWM2"/>
<dbReference type="InterPro" id="IPR000835">
    <property type="entry name" value="HTH_MarR-typ"/>
</dbReference>
<dbReference type="InterPro" id="IPR000182">
    <property type="entry name" value="GNAT_dom"/>
</dbReference>
<dbReference type="Pfam" id="PF01047">
    <property type="entry name" value="MarR"/>
    <property type="match status" value="1"/>
</dbReference>
<dbReference type="Gene3D" id="3.40.630.30">
    <property type="match status" value="1"/>
</dbReference>
<accession>B4CWM2</accession>
<dbReference type="eggNOG" id="COG1846">
    <property type="taxonomic scope" value="Bacteria"/>
</dbReference>
<keyword evidence="5" id="KW-1185">Reference proteome</keyword>
<dbReference type="AlphaFoldDB" id="B4CWM2"/>
<dbReference type="PANTHER" id="PTHR13947">
    <property type="entry name" value="GNAT FAMILY N-ACETYLTRANSFERASE"/>
    <property type="match status" value="1"/>
</dbReference>
<dbReference type="InterPro" id="IPR036390">
    <property type="entry name" value="WH_DNA-bd_sf"/>
</dbReference>
<dbReference type="SUPFAM" id="SSF46785">
    <property type="entry name" value="Winged helix' DNA-binding domain"/>
    <property type="match status" value="1"/>
</dbReference>
<dbReference type="Pfam" id="PF00583">
    <property type="entry name" value="Acetyltransf_1"/>
    <property type="match status" value="1"/>
</dbReference>
<dbReference type="GO" id="GO:0008080">
    <property type="term" value="F:N-acetyltransferase activity"/>
    <property type="evidence" value="ECO:0007669"/>
    <property type="project" value="InterPro"/>
</dbReference>
<feature type="domain" description="N-acetyltransferase" evidence="3">
    <location>
        <begin position="153"/>
        <end position="309"/>
    </location>
</feature>
<dbReference type="InterPro" id="IPR050769">
    <property type="entry name" value="NAT_camello-type"/>
</dbReference>
<dbReference type="SMART" id="SM00347">
    <property type="entry name" value="HTH_MARR"/>
    <property type="match status" value="1"/>
</dbReference>
<sequence>MRPIEQRADSVREFNRFYMSRIGVLGDVFLDTEYSASEVRLLYELAYRDRPTASKIGEALGLDPAYVSRTLRKFEKRGFITTVPGADRRCRLLMLTPAGRKAFAPLEKKARGAIVDILEPLSTADQNRVAESMLALRVLLGDPSIASKQQGLYLIRPPRPGDLGWIVHRHGVLYAEEFGYGACFEGQVASVVSDFIRHQQFERERCWVAERDGEIIGSIFLIAQSKTVAQLRLLLVEPTARGMGLGRRLVDETIRFARVAGYQRIRLWTQTELKAARKLYQSAGFQIIGEEAHEGFGKKMQAEVWELKL</sequence>
<dbReference type="InterPro" id="IPR016181">
    <property type="entry name" value="Acyl_CoA_acyltransferase"/>
</dbReference>
<reference evidence="4 5" key="1">
    <citation type="journal article" date="2011" name="J. Bacteriol.">
        <title>Genome sequence of Chthoniobacter flavus Ellin428, an aerobic heterotrophic soil bacterium.</title>
        <authorList>
            <person name="Kant R."/>
            <person name="van Passel M.W."/>
            <person name="Palva A."/>
            <person name="Lucas S."/>
            <person name="Lapidus A."/>
            <person name="Glavina Del Rio T."/>
            <person name="Dalin E."/>
            <person name="Tice H."/>
            <person name="Bruce D."/>
            <person name="Goodwin L."/>
            <person name="Pitluck S."/>
            <person name="Larimer F.W."/>
            <person name="Land M.L."/>
            <person name="Hauser L."/>
            <person name="Sangwan P."/>
            <person name="de Vos W.M."/>
            <person name="Janssen P.H."/>
            <person name="Smidt H."/>
        </authorList>
    </citation>
    <scope>NUCLEOTIDE SEQUENCE [LARGE SCALE GENOMIC DNA]</scope>
    <source>
        <strain evidence="4 5">Ellin428</strain>
    </source>
</reference>
<organism evidence="4 5">
    <name type="scientific">Chthoniobacter flavus Ellin428</name>
    <dbReference type="NCBI Taxonomy" id="497964"/>
    <lineage>
        <taxon>Bacteria</taxon>
        <taxon>Pseudomonadati</taxon>
        <taxon>Verrucomicrobiota</taxon>
        <taxon>Spartobacteria</taxon>
        <taxon>Chthoniobacterales</taxon>
        <taxon>Chthoniobacteraceae</taxon>
        <taxon>Chthoniobacter</taxon>
    </lineage>
</organism>
<name>B4CWM2_9BACT</name>
<dbReference type="Proteomes" id="UP000005824">
    <property type="component" value="Unassembled WGS sequence"/>
</dbReference>
<evidence type="ECO:0000259" key="3">
    <source>
        <dbReference type="PROSITE" id="PS51186"/>
    </source>
</evidence>
<feature type="domain" description="HTH marR-type" evidence="2">
    <location>
        <begin position="1"/>
        <end position="141"/>
    </location>
</feature>